<evidence type="ECO:0000313" key="3">
    <source>
        <dbReference type="Proteomes" id="UP000215224"/>
    </source>
</evidence>
<dbReference type="AlphaFoldDB" id="A0A223KS75"/>
<evidence type="ECO:0008006" key="4">
    <source>
        <dbReference type="Google" id="ProtNLM"/>
    </source>
</evidence>
<sequence>MRTWRVGTFSMGVSLVALGLFLGISQFKGWEALQPFLLWWPFILIVLGAEVLVYLFVSKQEHPRIKYDVLSIFFVGVLGTVGIALTVLVSTGVLQEVRTVVSATEKSFALPEVSENLASEIERVVVETGNQYVQVETTTGEQLHIFGAYRTTIEAGKVPPIVKKEDYVVKNVVGDTMYIQFKVPEQKTGPFSIHTVMTPTIAIPDSVTLEVRGRHNLVKLNVQTLKNNWTVKGAEYVELYVNEKNDLELITHSHYEQDSAYFEWEKVSNENDDAFKGVYKLGEGTYQLSILESSSVALNIGEG</sequence>
<dbReference type="EMBL" id="CP018866">
    <property type="protein sequence ID" value="AST92352.1"/>
    <property type="molecule type" value="Genomic_DNA"/>
</dbReference>
<dbReference type="STRING" id="1314751.GCA_001591425_01635"/>
<dbReference type="RefSeq" id="WP_066414495.1">
    <property type="nucleotide sequence ID" value="NZ_CP018866.1"/>
</dbReference>
<evidence type="ECO:0000313" key="2">
    <source>
        <dbReference type="EMBL" id="AST92352.1"/>
    </source>
</evidence>
<keyword evidence="3" id="KW-1185">Reference proteome</keyword>
<dbReference type="Proteomes" id="UP000215224">
    <property type="component" value="Chromosome"/>
</dbReference>
<keyword evidence="1" id="KW-0472">Membrane</keyword>
<feature type="transmembrane region" description="Helical" evidence="1">
    <location>
        <begin position="37"/>
        <end position="57"/>
    </location>
</feature>
<feature type="transmembrane region" description="Helical" evidence="1">
    <location>
        <begin position="69"/>
        <end position="94"/>
    </location>
</feature>
<protein>
    <recommendedName>
        <fullName evidence="4">DUF5668 domain-containing protein</fullName>
    </recommendedName>
</protein>
<keyword evidence="1" id="KW-0812">Transmembrane</keyword>
<dbReference type="KEGG" id="bcoh:BC6307_14160"/>
<organism evidence="2 3">
    <name type="scientific">Sutcliffiella cohnii</name>
    <dbReference type="NCBI Taxonomy" id="33932"/>
    <lineage>
        <taxon>Bacteria</taxon>
        <taxon>Bacillati</taxon>
        <taxon>Bacillota</taxon>
        <taxon>Bacilli</taxon>
        <taxon>Bacillales</taxon>
        <taxon>Bacillaceae</taxon>
        <taxon>Sutcliffiella</taxon>
    </lineage>
</organism>
<accession>A0A223KS75</accession>
<gene>
    <name evidence="2" type="ORF">BC6307_14160</name>
</gene>
<keyword evidence="1" id="KW-1133">Transmembrane helix</keyword>
<reference evidence="2 3" key="1">
    <citation type="submission" date="2016-12" db="EMBL/GenBank/DDBJ databases">
        <title>The whole genome sequencing and assembly of Bacillus cohnii DSM 6307T strain.</title>
        <authorList>
            <person name="Lee Y.-J."/>
            <person name="Yi H."/>
            <person name="Bahn Y.-S."/>
            <person name="Kim J.F."/>
            <person name="Lee D.-W."/>
        </authorList>
    </citation>
    <scope>NUCLEOTIDE SEQUENCE [LARGE SCALE GENOMIC DNA]</scope>
    <source>
        <strain evidence="2 3">DSM 6307</strain>
    </source>
</reference>
<proteinExistence type="predicted"/>
<evidence type="ECO:0000256" key="1">
    <source>
        <dbReference type="SAM" id="Phobius"/>
    </source>
</evidence>
<name>A0A223KS75_9BACI</name>